<organism evidence="1">
    <name type="scientific">marine sediment metagenome</name>
    <dbReference type="NCBI Taxonomy" id="412755"/>
    <lineage>
        <taxon>unclassified sequences</taxon>
        <taxon>metagenomes</taxon>
        <taxon>ecological metagenomes</taxon>
    </lineage>
</organism>
<feature type="non-terminal residue" evidence="1">
    <location>
        <position position="1"/>
    </location>
</feature>
<accession>X1TAR6</accession>
<proteinExistence type="predicted"/>
<reference evidence="1" key="1">
    <citation type="journal article" date="2014" name="Front. Microbiol.">
        <title>High frequency of phylogenetically diverse reductive dehalogenase-homologous genes in deep subseafloor sedimentary metagenomes.</title>
        <authorList>
            <person name="Kawai M."/>
            <person name="Futagami T."/>
            <person name="Toyoda A."/>
            <person name="Takaki Y."/>
            <person name="Nishi S."/>
            <person name="Hori S."/>
            <person name="Arai W."/>
            <person name="Tsubouchi T."/>
            <person name="Morono Y."/>
            <person name="Uchiyama I."/>
            <person name="Ito T."/>
            <person name="Fujiyama A."/>
            <person name="Inagaki F."/>
            <person name="Takami H."/>
        </authorList>
    </citation>
    <scope>NUCLEOTIDE SEQUENCE</scope>
    <source>
        <strain evidence="1">Expedition CK06-06</strain>
    </source>
</reference>
<protein>
    <submittedName>
        <fullName evidence="1">Uncharacterized protein</fullName>
    </submittedName>
</protein>
<dbReference type="AlphaFoldDB" id="X1TAR6"/>
<gene>
    <name evidence="1" type="ORF">S12H4_23497</name>
</gene>
<evidence type="ECO:0000313" key="1">
    <source>
        <dbReference type="EMBL" id="GAI84645.1"/>
    </source>
</evidence>
<dbReference type="EMBL" id="BARW01012497">
    <property type="protein sequence ID" value="GAI84645.1"/>
    <property type="molecule type" value="Genomic_DNA"/>
</dbReference>
<comment type="caution">
    <text evidence="1">The sequence shown here is derived from an EMBL/GenBank/DDBJ whole genome shotgun (WGS) entry which is preliminary data.</text>
</comment>
<sequence length="43" mass="5099">IRVNDWRMKKGLDPVDDTPFKAKDGKIYELKNQIVKVLKQRVD</sequence>
<name>X1TAR6_9ZZZZ</name>